<dbReference type="SUPFAM" id="SSF46955">
    <property type="entry name" value="Putative DNA-binding domain"/>
    <property type="match status" value="1"/>
</dbReference>
<dbReference type="Proteomes" id="UP001592530">
    <property type="component" value="Unassembled WGS sequence"/>
</dbReference>
<dbReference type="PANTHER" id="PTHR30204">
    <property type="entry name" value="REDOX-CYCLING DRUG-SENSING TRANSCRIPTIONAL ACTIVATOR SOXR"/>
    <property type="match status" value="1"/>
</dbReference>
<organism evidence="3 4">
    <name type="scientific">Streptacidiphilus alkalitolerans</name>
    <dbReference type="NCBI Taxonomy" id="3342712"/>
    <lineage>
        <taxon>Bacteria</taxon>
        <taxon>Bacillati</taxon>
        <taxon>Actinomycetota</taxon>
        <taxon>Actinomycetes</taxon>
        <taxon>Kitasatosporales</taxon>
        <taxon>Streptomycetaceae</taxon>
        <taxon>Streptacidiphilus</taxon>
    </lineage>
</organism>
<dbReference type="PRINTS" id="PR00040">
    <property type="entry name" value="HTHMERR"/>
</dbReference>
<name>A0ABV6XEA7_9ACTN</name>
<dbReference type="InterPro" id="IPR047057">
    <property type="entry name" value="MerR_fam"/>
</dbReference>
<protein>
    <submittedName>
        <fullName evidence="3">MerR family transcriptional regulator</fullName>
    </submittedName>
</protein>
<dbReference type="EMBL" id="JBHEZY010000043">
    <property type="protein sequence ID" value="MFC1436605.1"/>
    <property type="molecule type" value="Genomic_DNA"/>
</dbReference>
<dbReference type="PROSITE" id="PS50937">
    <property type="entry name" value="HTH_MERR_2"/>
    <property type="match status" value="1"/>
</dbReference>
<feature type="domain" description="HTH merR-type" evidence="2">
    <location>
        <begin position="3"/>
        <end position="71"/>
    </location>
</feature>
<dbReference type="Pfam" id="PF13411">
    <property type="entry name" value="MerR_1"/>
    <property type="match status" value="1"/>
</dbReference>
<gene>
    <name evidence="3" type="ORF">ACEZDB_38830</name>
</gene>
<evidence type="ECO:0000313" key="4">
    <source>
        <dbReference type="Proteomes" id="UP001592530"/>
    </source>
</evidence>
<evidence type="ECO:0000313" key="3">
    <source>
        <dbReference type="EMBL" id="MFC1436605.1"/>
    </source>
</evidence>
<dbReference type="InterPro" id="IPR009061">
    <property type="entry name" value="DNA-bd_dom_put_sf"/>
</dbReference>
<dbReference type="SMART" id="SM00422">
    <property type="entry name" value="HTH_MERR"/>
    <property type="match status" value="1"/>
</dbReference>
<evidence type="ECO:0000256" key="1">
    <source>
        <dbReference type="ARBA" id="ARBA00023125"/>
    </source>
</evidence>
<sequence>MSTMRISQLAERVGVPVTTLRFYETAGLLSAERTPAGYRMYGEDAVERLAFIAAAKHLGLPLEEIVEVLSVRESGDCADVKADLQPRIEARLREAQRRIGQLHAFTESLRQASRHLDAMPDRSGPCDPQCQALGKQHPTHESLQQRPQPASVACSLSSDSLGERTRRWHELLDGARRTTIPNGLLLDLPATLAGEVAALAAAEQQCCPFFDFRLRLRAPTLHLEVRAPSDAATLLNDLFGTPA</sequence>
<dbReference type="PANTHER" id="PTHR30204:SF92">
    <property type="entry name" value="HTH-TYPE TRANSCRIPTIONAL REGULATOR ZNTR"/>
    <property type="match status" value="1"/>
</dbReference>
<dbReference type="Gene3D" id="1.10.1660.10">
    <property type="match status" value="1"/>
</dbReference>
<accession>A0ABV6XEA7</accession>
<reference evidence="3 4" key="1">
    <citation type="submission" date="2024-09" db="EMBL/GenBank/DDBJ databases">
        <authorList>
            <person name="Lee S.D."/>
        </authorList>
    </citation>
    <scope>NUCLEOTIDE SEQUENCE [LARGE SCALE GENOMIC DNA]</scope>
    <source>
        <strain evidence="3 4">N1-3</strain>
    </source>
</reference>
<keyword evidence="1" id="KW-0238">DNA-binding</keyword>
<comment type="caution">
    <text evidence="3">The sequence shown here is derived from an EMBL/GenBank/DDBJ whole genome shotgun (WGS) entry which is preliminary data.</text>
</comment>
<dbReference type="RefSeq" id="WP_380560349.1">
    <property type="nucleotide sequence ID" value="NZ_JBHEZY010000043.1"/>
</dbReference>
<dbReference type="InterPro" id="IPR000551">
    <property type="entry name" value="MerR-type_HTH_dom"/>
</dbReference>
<proteinExistence type="predicted"/>
<evidence type="ECO:0000259" key="2">
    <source>
        <dbReference type="PROSITE" id="PS50937"/>
    </source>
</evidence>